<evidence type="ECO:0000256" key="1">
    <source>
        <dbReference type="ARBA" id="ARBA00004761"/>
    </source>
</evidence>
<comment type="similarity">
    <text evidence="2">Belongs to the KHG/KDPG aldolase family.</text>
</comment>
<evidence type="ECO:0000256" key="4">
    <source>
        <dbReference type="ARBA" id="ARBA00023239"/>
    </source>
</evidence>
<reference evidence="7 8" key="1">
    <citation type="submission" date="2010-05" db="EMBL/GenBank/DDBJ databases">
        <title>Complete sequence of Thermoanaerobacter mathranii subsp. mathranii mathranii str. A3.</title>
        <authorList>
            <consortium name="US DOE Joint Genome Institute"/>
            <person name="Lucas S."/>
            <person name="Copeland A."/>
            <person name="Lapidus A."/>
            <person name="Cheng J.-F."/>
            <person name="Bruce D."/>
            <person name="Goodwin L."/>
            <person name="Pitluck S."/>
            <person name="Held B."/>
            <person name="Detter J.C."/>
            <person name="Han C."/>
            <person name="Tapia R."/>
            <person name="Land M."/>
            <person name="Hauser L."/>
            <person name="Kyrpides N."/>
            <person name="Mikhailova N."/>
            <person name="Zhou J."/>
            <person name="Hemme C."/>
            <person name="Woyke T."/>
        </authorList>
    </citation>
    <scope>NUCLEOTIDE SEQUENCE [LARGE SCALE GENOMIC DNA]</scope>
    <source>
        <strain evidence="7 8">A3</strain>
    </source>
</reference>
<feature type="coiled-coil region" evidence="6">
    <location>
        <begin position="189"/>
        <end position="216"/>
    </location>
</feature>
<evidence type="ECO:0000256" key="2">
    <source>
        <dbReference type="ARBA" id="ARBA00006906"/>
    </source>
</evidence>
<dbReference type="InterPro" id="IPR000887">
    <property type="entry name" value="Aldlse_KDPG_KHG"/>
</dbReference>
<dbReference type="Pfam" id="PF01081">
    <property type="entry name" value="Aldolase"/>
    <property type="match status" value="1"/>
</dbReference>
<dbReference type="PANTHER" id="PTHR30246:SF1">
    <property type="entry name" value="2-DEHYDRO-3-DEOXY-6-PHOSPHOGALACTONATE ALDOLASE-RELATED"/>
    <property type="match status" value="1"/>
</dbReference>
<evidence type="ECO:0000256" key="3">
    <source>
        <dbReference type="ARBA" id="ARBA00011233"/>
    </source>
</evidence>
<keyword evidence="8" id="KW-1185">Reference proteome</keyword>
<evidence type="ECO:0000313" key="7">
    <source>
        <dbReference type="EMBL" id="ADH60022.1"/>
    </source>
</evidence>
<accession>A0ABN3YZY3</accession>
<evidence type="ECO:0000313" key="8">
    <source>
        <dbReference type="Proteomes" id="UP000002064"/>
    </source>
</evidence>
<dbReference type="NCBIfam" id="TIGR01182">
    <property type="entry name" value="eda"/>
    <property type="match status" value="1"/>
</dbReference>
<dbReference type="InterPro" id="IPR013785">
    <property type="entry name" value="Aldolase_TIM"/>
</dbReference>
<proteinExistence type="inferred from homology"/>
<comment type="subunit">
    <text evidence="3">Homotrimer.</text>
</comment>
<evidence type="ECO:0000256" key="5">
    <source>
        <dbReference type="ARBA" id="ARBA00023277"/>
    </source>
</evidence>
<protein>
    <submittedName>
        <fullName evidence="7">2-dehydro-3-deoxyphosphogluconate aldolase/4-hydroxy-2-oxoglutarate aldolase</fullName>
    </submittedName>
</protein>
<dbReference type="PANTHER" id="PTHR30246">
    <property type="entry name" value="2-KETO-3-DEOXY-6-PHOSPHOGLUCONATE ALDOLASE"/>
    <property type="match status" value="1"/>
</dbReference>
<keyword evidence="6" id="KW-0175">Coiled coil</keyword>
<dbReference type="NCBIfam" id="NF005119">
    <property type="entry name" value="PRK06552.1"/>
    <property type="match status" value="1"/>
</dbReference>
<sequence>MSMNKWEVLETIMQEGIIAVIRSETKEKAIKVAEALKKGGIKILEITMTVPGSIDIIKELSEKYKSQDIIIGAGTVLDRETSRLSILSGARFIVSPHLDIEIIKLCNIYKIPVIPGISSVKDIIKALEYGVDIMKLFPGEIMGLQAIKAFKGPIPQADFIPTGGVNLNNLKDWIKAGAVAVGVGSNLTKGQEEENYELIEKTAEEYVKEVKRVKAQMKI</sequence>
<dbReference type="SUPFAM" id="SSF51569">
    <property type="entry name" value="Aldolase"/>
    <property type="match status" value="1"/>
</dbReference>
<organism evidence="7 8">
    <name type="scientific">Thermoanaerobacter mathranii subsp. mathranii (strain DSM 11426 / CCUG 53645 / CIP 108742 / A3)</name>
    <dbReference type="NCBI Taxonomy" id="583358"/>
    <lineage>
        <taxon>Bacteria</taxon>
        <taxon>Bacillati</taxon>
        <taxon>Bacillota</taxon>
        <taxon>Clostridia</taxon>
        <taxon>Thermoanaerobacterales</taxon>
        <taxon>Thermoanaerobacteraceae</taxon>
        <taxon>Thermoanaerobacter</taxon>
    </lineage>
</organism>
<name>A0ABN3YZY3_THEM3</name>
<keyword evidence="4" id="KW-0456">Lyase</keyword>
<evidence type="ECO:0000256" key="6">
    <source>
        <dbReference type="SAM" id="Coils"/>
    </source>
</evidence>
<dbReference type="Gene3D" id="3.20.20.70">
    <property type="entry name" value="Aldolase class I"/>
    <property type="match status" value="1"/>
</dbReference>
<dbReference type="EMBL" id="CP002032">
    <property type="protein sequence ID" value="ADH60022.1"/>
    <property type="molecule type" value="Genomic_DNA"/>
</dbReference>
<dbReference type="Proteomes" id="UP000002064">
    <property type="component" value="Chromosome"/>
</dbReference>
<keyword evidence="5" id="KW-0119">Carbohydrate metabolism</keyword>
<comment type="pathway">
    <text evidence="1">Carbohydrate acid metabolism.</text>
</comment>
<gene>
    <name evidence="7" type="ordered locus">Tmath_0238</name>
</gene>
<dbReference type="CDD" id="cd00452">
    <property type="entry name" value="KDPG_aldolase"/>
    <property type="match status" value="1"/>
</dbReference>